<sequence>MKLINTNVDIIFNITEAEGGRNRESLVPAVAEALGLPYTGTDAVGLGLSIDKYLAKVIANHNGIPTPSFVRIDHLSELSMRQHDIEALGYPLFIKPVTGGSSRGIRQSARVESFESLQSEIKWILESCQDSALIETFIPGREFCVGLLETDSLRCLPVAELRLDYG</sequence>
<dbReference type="GO" id="GO:0046872">
    <property type="term" value="F:metal ion binding"/>
    <property type="evidence" value="ECO:0007669"/>
    <property type="project" value="InterPro"/>
</dbReference>
<name>X1FEH4_9ZZZZ</name>
<evidence type="ECO:0000256" key="1">
    <source>
        <dbReference type="ARBA" id="ARBA00010871"/>
    </source>
</evidence>
<dbReference type="InterPro" id="IPR011761">
    <property type="entry name" value="ATP-grasp"/>
</dbReference>
<organism evidence="4">
    <name type="scientific">marine sediment metagenome</name>
    <dbReference type="NCBI Taxonomy" id="412755"/>
    <lineage>
        <taxon>unclassified sequences</taxon>
        <taxon>metagenomes</taxon>
        <taxon>ecological metagenomes</taxon>
    </lineage>
</organism>
<reference evidence="4" key="1">
    <citation type="journal article" date="2014" name="Front. Microbiol.">
        <title>High frequency of phylogenetically diverse reductive dehalogenase-homologous genes in deep subseafloor sedimentary metagenomes.</title>
        <authorList>
            <person name="Kawai M."/>
            <person name="Futagami T."/>
            <person name="Toyoda A."/>
            <person name="Takaki Y."/>
            <person name="Nishi S."/>
            <person name="Hori S."/>
            <person name="Arai W."/>
            <person name="Tsubouchi T."/>
            <person name="Morono Y."/>
            <person name="Uchiyama I."/>
            <person name="Ito T."/>
            <person name="Fujiyama A."/>
            <person name="Inagaki F."/>
            <person name="Takami H."/>
        </authorList>
    </citation>
    <scope>NUCLEOTIDE SEQUENCE</scope>
    <source>
        <strain evidence="4">Expedition CK06-06</strain>
    </source>
</reference>
<dbReference type="GO" id="GO:0008716">
    <property type="term" value="F:D-alanine-D-alanine ligase activity"/>
    <property type="evidence" value="ECO:0007669"/>
    <property type="project" value="InterPro"/>
</dbReference>
<dbReference type="Pfam" id="PF07478">
    <property type="entry name" value="Dala_Dala_lig_C"/>
    <property type="match status" value="1"/>
</dbReference>
<dbReference type="InterPro" id="IPR011095">
    <property type="entry name" value="Dala_Dala_lig_C"/>
</dbReference>
<dbReference type="PANTHER" id="PTHR23132:SF23">
    <property type="entry name" value="D-ALANINE--D-ALANINE LIGASE B"/>
    <property type="match status" value="1"/>
</dbReference>
<dbReference type="EMBL" id="BARU01009939">
    <property type="protein sequence ID" value="GAH43397.1"/>
    <property type="molecule type" value="Genomic_DNA"/>
</dbReference>
<dbReference type="PANTHER" id="PTHR23132">
    <property type="entry name" value="D-ALANINE--D-ALANINE LIGASE"/>
    <property type="match status" value="1"/>
</dbReference>
<proteinExistence type="inferred from homology"/>
<dbReference type="SUPFAM" id="SSF56059">
    <property type="entry name" value="Glutathione synthetase ATP-binding domain-like"/>
    <property type="match status" value="1"/>
</dbReference>
<evidence type="ECO:0000313" key="4">
    <source>
        <dbReference type="EMBL" id="GAH43397.1"/>
    </source>
</evidence>
<evidence type="ECO:0000259" key="3">
    <source>
        <dbReference type="PROSITE" id="PS50975"/>
    </source>
</evidence>
<feature type="domain" description="ATP-grasp" evidence="3">
    <location>
        <begin position="56"/>
        <end position="142"/>
    </location>
</feature>
<comment type="similarity">
    <text evidence="1">Belongs to the D-alanine--D-alanine ligase family.</text>
</comment>
<keyword evidence="2" id="KW-0436">Ligase</keyword>
<accession>X1FEH4</accession>
<dbReference type="GO" id="GO:0005524">
    <property type="term" value="F:ATP binding"/>
    <property type="evidence" value="ECO:0007669"/>
    <property type="project" value="InterPro"/>
</dbReference>
<gene>
    <name evidence="4" type="ORF">S03H2_19073</name>
</gene>
<dbReference type="Gene3D" id="3.30.470.20">
    <property type="entry name" value="ATP-grasp fold, B domain"/>
    <property type="match status" value="1"/>
</dbReference>
<evidence type="ECO:0000256" key="2">
    <source>
        <dbReference type="ARBA" id="ARBA00022598"/>
    </source>
</evidence>
<dbReference type="PROSITE" id="PS50975">
    <property type="entry name" value="ATP_GRASP"/>
    <property type="match status" value="1"/>
</dbReference>
<dbReference type="AlphaFoldDB" id="X1FEH4"/>
<comment type="caution">
    <text evidence="4">The sequence shown here is derived from an EMBL/GenBank/DDBJ whole genome shotgun (WGS) entry which is preliminary data.</text>
</comment>
<protein>
    <recommendedName>
        <fullName evidence="3">ATP-grasp domain-containing protein</fullName>
    </recommendedName>
</protein>
<feature type="non-terminal residue" evidence="4">
    <location>
        <position position="166"/>
    </location>
</feature>